<feature type="domain" description="Surface antigen" evidence="2">
    <location>
        <begin position="38"/>
        <end position="147"/>
    </location>
</feature>
<evidence type="ECO:0000313" key="4">
    <source>
        <dbReference type="Proteomes" id="UP000035017"/>
    </source>
</evidence>
<gene>
    <name evidence="3" type="ORF">RU07_13525</name>
</gene>
<comment type="caution">
    <text evidence="3">The sequence shown here is derived from an EMBL/GenBank/DDBJ whole genome shotgun (WGS) entry which is preliminary data.</text>
</comment>
<evidence type="ECO:0000313" key="3">
    <source>
        <dbReference type="EMBL" id="KIQ02046.1"/>
    </source>
</evidence>
<accession>A0A0D0K1I1</accession>
<dbReference type="Pfam" id="PF16998">
    <property type="entry name" value="17kDa_Anti_2"/>
    <property type="match status" value="1"/>
</dbReference>
<dbReference type="InterPro" id="IPR032635">
    <property type="entry name" value="Anti_2"/>
</dbReference>
<evidence type="ECO:0000259" key="2">
    <source>
        <dbReference type="Pfam" id="PF16998"/>
    </source>
</evidence>
<evidence type="ECO:0000256" key="1">
    <source>
        <dbReference type="SAM" id="Phobius"/>
    </source>
</evidence>
<reference evidence="3 4" key="1">
    <citation type="submission" date="2014-12" db="EMBL/GenBank/DDBJ databases">
        <title>16Stimator: statistical estimation of ribosomal gene copy numbers from draft genome assemblies.</title>
        <authorList>
            <person name="Perisin M.A."/>
            <person name="Vetter M."/>
            <person name="Gilbert J.A."/>
            <person name="Bergelson J."/>
        </authorList>
    </citation>
    <scope>NUCLEOTIDE SEQUENCE [LARGE SCALE GENOMIC DNA]</scope>
    <source>
        <strain evidence="3 4">MEJ076</strain>
    </source>
</reference>
<dbReference type="PROSITE" id="PS51257">
    <property type="entry name" value="PROKAR_LIPOPROTEIN"/>
    <property type="match status" value="1"/>
</dbReference>
<keyword evidence="1" id="KW-1133">Transmembrane helix</keyword>
<name>A0A0D0K1I1_AGRTU</name>
<keyword evidence="1" id="KW-0472">Membrane</keyword>
<organism evidence="3 4">
    <name type="scientific">Agrobacterium tumefaciens</name>
    <dbReference type="NCBI Taxonomy" id="358"/>
    <lineage>
        <taxon>Bacteria</taxon>
        <taxon>Pseudomonadati</taxon>
        <taxon>Pseudomonadota</taxon>
        <taxon>Alphaproteobacteria</taxon>
        <taxon>Hyphomicrobiales</taxon>
        <taxon>Rhizobiaceae</taxon>
        <taxon>Rhizobium/Agrobacterium group</taxon>
        <taxon>Agrobacterium</taxon>
        <taxon>Agrobacterium tumefaciens complex</taxon>
    </lineage>
</organism>
<proteinExistence type="predicted"/>
<feature type="transmembrane region" description="Helical" evidence="1">
    <location>
        <begin position="20"/>
        <end position="41"/>
    </location>
</feature>
<dbReference type="OrthoDB" id="7677942at2"/>
<keyword evidence="1" id="KW-0812">Transmembrane</keyword>
<protein>
    <recommendedName>
        <fullName evidence="2">Surface antigen domain-containing protein</fullName>
    </recommendedName>
</protein>
<dbReference type="Proteomes" id="UP000035017">
    <property type="component" value="Unassembled WGS sequence"/>
</dbReference>
<sequence>MVIVIAKSNSRTKRFLSSVVNVSATLGMLGMLAGCVSLDIFGGEKVDKSLSTASVPNQQNTQTLSDDATIRNAVTSADLAKISDAPLPWANAATGSAGVVTAIREDRNTGFVCREFDTTRHSFEGVASYSGQACLSETGEWLMTRFSQK</sequence>
<dbReference type="AlphaFoldDB" id="A0A0D0K1I1"/>
<dbReference type="EMBL" id="JXQV01000012">
    <property type="protein sequence ID" value="KIQ02046.1"/>
    <property type="molecule type" value="Genomic_DNA"/>
</dbReference>